<dbReference type="Proteomes" id="UP000288805">
    <property type="component" value="Unassembled WGS sequence"/>
</dbReference>
<reference evidence="1 2" key="1">
    <citation type="journal article" date="2018" name="PLoS Genet.">
        <title>Population sequencing reveals clonal diversity and ancestral inbreeding in the grapevine cultivar Chardonnay.</title>
        <authorList>
            <person name="Roach M.J."/>
            <person name="Johnson D.L."/>
            <person name="Bohlmann J."/>
            <person name="van Vuuren H.J."/>
            <person name="Jones S.J."/>
            <person name="Pretorius I.S."/>
            <person name="Schmidt S.A."/>
            <person name="Borneman A.R."/>
        </authorList>
    </citation>
    <scope>NUCLEOTIDE SEQUENCE [LARGE SCALE GENOMIC DNA]</scope>
    <source>
        <strain evidence="2">cv. Chardonnay</strain>
        <tissue evidence="1">Leaf</tissue>
    </source>
</reference>
<name>A0A438JR45_VITVI</name>
<sequence>MDHLRTRHQSLLMLMQAGPSSTKGDMMRNLEYGVTTTTNLVILGKPIGKSIGLNIENGGD</sequence>
<gene>
    <name evidence="1" type="ORF">CK203_019761</name>
</gene>
<evidence type="ECO:0000313" key="1">
    <source>
        <dbReference type="EMBL" id="RVX11418.1"/>
    </source>
</evidence>
<evidence type="ECO:0000313" key="2">
    <source>
        <dbReference type="Proteomes" id="UP000288805"/>
    </source>
</evidence>
<comment type="caution">
    <text evidence="1">The sequence shown here is derived from an EMBL/GenBank/DDBJ whole genome shotgun (WGS) entry which is preliminary data.</text>
</comment>
<accession>A0A438JR45</accession>
<dbReference type="AlphaFoldDB" id="A0A438JR45"/>
<organism evidence="1 2">
    <name type="scientific">Vitis vinifera</name>
    <name type="common">Grape</name>
    <dbReference type="NCBI Taxonomy" id="29760"/>
    <lineage>
        <taxon>Eukaryota</taxon>
        <taxon>Viridiplantae</taxon>
        <taxon>Streptophyta</taxon>
        <taxon>Embryophyta</taxon>
        <taxon>Tracheophyta</taxon>
        <taxon>Spermatophyta</taxon>
        <taxon>Magnoliopsida</taxon>
        <taxon>eudicotyledons</taxon>
        <taxon>Gunneridae</taxon>
        <taxon>Pentapetalae</taxon>
        <taxon>rosids</taxon>
        <taxon>Vitales</taxon>
        <taxon>Vitaceae</taxon>
        <taxon>Viteae</taxon>
        <taxon>Vitis</taxon>
    </lineage>
</organism>
<protein>
    <submittedName>
        <fullName evidence="1">Uncharacterized protein</fullName>
    </submittedName>
</protein>
<proteinExistence type="predicted"/>
<dbReference type="EMBL" id="QGNW01000031">
    <property type="protein sequence ID" value="RVX11418.1"/>
    <property type="molecule type" value="Genomic_DNA"/>
</dbReference>